<dbReference type="Proteomes" id="UP001281656">
    <property type="component" value="Unassembled WGS sequence"/>
</dbReference>
<comment type="caution">
    <text evidence="1">The sequence shown here is derived from an EMBL/GenBank/DDBJ whole genome shotgun (WGS) entry which is preliminary data.</text>
</comment>
<accession>A0ABU4JRV6</accession>
<evidence type="ECO:0000313" key="2">
    <source>
        <dbReference type="Proteomes" id="UP001281656"/>
    </source>
</evidence>
<organism evidence="1 2">
    <name type="scientific">Clostridium tanneri</name>
    <dbReference type="NCBI Taxonomy" id="3037988"/>
    <lineage>
        <taxon>Bacteria</taxon>
        <taxon>Bacillati</taxon>
        <taxon>Bacillota</taxon>
        <taxon>Clostridia</taxon>
        <taxon>Eubacteriales</taxon>
        <taxon>Clostridiaceae</taxon>
        <taxon>Clostridium</taxon>
    </lineage>
</organism>
<evidence type="ECO:0008006" key="3">
    <source>
        <dbReference type="Google" id="ProtNLM"/>
    </source>
</evidence>
<name>A0ABU4JRV6_9CLOT</name>
<dbReference type="EMBL" id="JARUJP010000005">
    <property type="protein sequence ID" value="MDW8800678.1"/>
    <property type="molecule type" value="Genomic_DNA"/>
</dbReference>
<protein>
    <recommendedName>
        <fullName evidence="3">Comf operon protein A, DNA transporter ATPase</fullName>
    </recommendedName>
</protein>
<reference evidence="1 2" key="1">
    <citation type="submission" date="2023-04" db="EMBL/GenBank/DDBJ databases">
        <title>Clostridium tannerae sp. nov., isolated from the fecal material of an alpaca.</title>
        <authorList>
            <person name="Miller S."/>
            <person name="Hendry M."/>
            <person name="King J."/>
            <person name="Sankaranarayanan K."/>
            <person name="Lawson P.A."/>
        </authorList>
    </citation>
    <scope>NUCLEOTIDE SEQUENCE [LARGE SCALE GENOMIC DNA]</scope>
    <source>
        <strain evidence="1 2">A1-XYC3</strain>
    </source>
</reference>
<dbReference type="RefSeq" id="WP_318797203.1">
    <property type="nucleotide sequence ID" value="NZ_JARUJP010000005.1"/>
</dbReference>
<evidence type="ECO:0000313" key="1">
    <source>
        <dbReference type="EMBL" id="MDW8800678.1"/>
    </source>
</evidence>
<gene>
    <name evidence="1" type="ORF">P8V03_05870</name>
</gene>
<sequence length="341" mass="40403">MLLFKRKSLTEEKDKVSENILNWGIGNERFLNVVSLPYNSPEIFLEIILYYVKNEKSVVYITNEYPDNINILELIKRRTNFRDYSYVRTSKANVNSRLKVCDFANAIKLKEKFDLVIYDDIRSFPTYSKYEVLDLVSKMCNENTKIIYYSIEGLFRNEREILIPVKDAKIPIIEPRTILTRIDISKDIPFVIYDYLKWSINSNRKVIICVPDEEKVENVYLYMKNYCKNISKNIVPFIKGKSDKKLISNFTKIKRMVIVTNEFEEVLSKVENADVMVYFADDFEFNYKKLIYFCASVGRGEKEWKGEVIFLANEETRDMEKAKDITRNFNKEAWEMGLLKI</sequence>
<proteinExistence type="predicted"/>
<keyword evidence="2" id="KW-1185">Reference proteome</keyword>